<comment type="caution">
    <text evidence="4">The sequence shown here is derived from an EMBL/GenBank/DDBJ whole genome shotgun (WGS) entry which is preliminary data.</text>
</comment>
<dbReference type="InterPro" id="IPR001387">
    <property type="entry name" value="Cro/C1-type_HTH"/>
</dbReference>
<organism evidence="4 5">
    <name type="scientific">Marinobacter lacisalsi</name>
    <dbReference type="NCBI Taxonomy" id="475979"/>
    <lineage>
        <taxon>Bacteria</taxon>
        <taxon>Pseudomonadati</taxon>
        <taxon>Pseudomonadota</taxon>
        <taxon>Gammaproteobacteria</taxon>
        <taxon>Pseudomonadales</taxon>
        <taxon>Marinobacteraceae</taxon>
        <taxon>Marinobacter</taxon>
    </lineage>
</organism>
<sequence length="351" mass="37303">MTTDNASQDTSQPTVGERLRQARETVGLSVAEVAAKQHLRPAIISAIESGDYRRIDSELFLKGYVRAYATHVGIDPDSVVRQLDKELEPMREERQARVEASPLVTIERRKRRKRQIAKIVSVLLALAVLFYVGALYLATQEPPAGSATDDPVTDESDGTEALVPAEPTDNGGSVSDDDTLVEAPLAASEPTEDEGVDQESAIPDEVGDASPGAAEPAETDTAPLVGTADPSPQTSLQPVPEPDSVADTRAEPPAESSPPPEPDTVVPADNQGRLVVEFSGDCWVEVQDSTGRTLVAELRRSGETLDVTGNGPLRVVLGAVSAVSALSYSGEPVNLADRRARNDRLVLNLSD</sequence>
<reference evidence="5" key="1">
    <citation type="journal article" date="2019" name="Int. J. Syst. Evol. Microbiol.">
        <title>The Global Catalogue of Microorganisms (GCM) 10K type strain sequencing project: providing services to taxonomists for standard genome sequencing and annotation.</title>
        <authorList>
            <consortium name="The Broad Institute Genomics Platform"/>
            <consortium name="The Broad Institute Genome Sequencing Center for Infectious Disease"/>
            <person name="Wu L."/>
            <person name="Ma J."/>
        </authorList>
    </citation>
    <scope>NUCLEOTIDE SEQUENCE [LARGE SCALE GENOMIC DNA]</scope>
    <source>
        <strain evidence="5">CECT 7297</strain>
    </source>
</reference>
<dbReference type="InterPro" id="IPR050400">
    <property type="entry name" value="Bact_Cytoskel_RodZ"/>
</dbReference>
<dbReference type="PANTHER" id="PTHR34475:SF1">
    <property type="entry name" value="CYTOSKELETON PROTEIN RODZ"/>
    <property type="match status" value="1"/>
</dbReference>
<dbReference type="SUPFAM" id="SSF47413">
    <property type="entry name" value="lambda repressor-like DNA-binding domains"/>
    <property type="match status" value="1"/>
</dbReference>
<dbReference type="InterPro" id="IPR025194">
    <property type="entry name" value="RodZ-like_C"/>
</dbReference>
<feature type="region of interest" description="Disordered" evidence="1">
    <location>
        <begin position="141"/>
        <end position="268"/>
    </location>
</feature>
<dbReference type="Pfam" id="PF13413">
    <property type="entry name" value="HTH_25"/>
    <property type="match status" value="1"/>
</dbReference>
<feature type="transmembrane region" description="Helical" evidence="2">
    <location>
        <begin position="116"/>
        <end position="138"/>
    </location>
</feature>
<keyword evidence="2" id="KW-0472">Membrane</keyword>
<keyword evidence="5" id="KW-1185">Reference proteome</keyword>
<dbReference type="Proteomes" id="UP001595798">
    <property type="component" value="Unassembled WGS sequence"/>
</dbReference>
<evidence type="ECO:0000313" key="4">
    <source>
        <dbReference type="EMBL" id="MFC4258911.1"/>
    </source>
</evidence>
<dbReference type="Gene3D" id="1.10.260.40">
    <property type="entry name" value="lambda repressor-like DNA-binding domains"/>
    <property type="match status" value="1"/>
</dbReference>
<evidence type="ECO:0000256" key="1">
    <source>
        <dbReference type="SAM" id="MobiDB-lite"/>
    </source>
</evidence>
<feature type="domain" description="Cytoskeleton protein RodZ-like C-terminal" evidence="3">
    <location>
        <begin position="275"/>
        <end position="340"/>
    </location>
</feature>
<keyword evidence="2" id="KW-1133">Transmembrane helix</keyword>
<evidence type="ECO:0000259" key="3">
    <source>
        <dbReference type="Pfam" id="PF13464"/>
    </source>
</evidence>
<evidence type="ECO:0000256" key="2">
    <source>
        <dbReference type="SAM" id="Phobius"/>
    </source>
</evidence>
<dbReference type="InterPro" id="IPR010982">
    <property type="entry name" value="Lambda_DNA-bd_dom_sf"/>
</dbReference>
<dbReference type="Pfam" id="PF13464">
    <property type="entry name" value="RodZ_C"/>
    <property type="match status" value="1"/>
</dbReference>
<keyword evidence="2" id="KW-0812">Transmembrane</keyword>
<accession>A0ABV8QHA0</accession>
<proteinExistence type="predicted"/>
<dbReference type="RefSeq" id="WP_379886451.1">
    <property type="nucleotide sequence ID" value="NZ_JBHSDI010000011.1"/>
</dbReference>
<dbReference type="PANTHER" id="PTHR34475">
    <property type="match status" value="1"/>
</dbReference>
<protein>
    <submittedName>
        <fullName evidence="4">RodZ domain-containing protein</fullName>
    </submittedName>
</protein>
<gene>
    <name evidence="4" type="ORF">ACFOZ5_07695</name>
</gene>
<evidence type="ECO:0000313" key="5">
    <source>
        <dbReference type="Proteomes" id="UP001595798"/>
    </source>
</evidence>
<dbReference type="CDD" id="cd00093">
    <property type="entry name" value="HTH_XRE"/>
    <property type="match status" value="1"/>
</dbReference>
<name>A0ABV8QHA0_9GAMM</name>
<dbReference type="EMBL" id="JBHSDI010000011">
    <property type="protein sequence ID" value="MFC4258911.1"/>
    <property type="molecule type" value="Genomic_DNA"/>
</dbReference>